<gene>
    <name evidence="1" type="ORF">SDC9_70904</name>
</gene>
<protein>
    <submittedName>
        <fullName evidence="1">Uncharacterized protein</fullName>
    </submittedName>
</protein>
<reference evidence="1" key="1">
    <citation type="submission" date="2019-08" db="EMBL/GenBank/DDBJ databases">
        <authorList>
            <person name="Kucharzyk K."/>
            <person name="Murdoch R.W."/>
            <person name="Higgins S."/>
            <person name="Loffler F."/>
        </authorList>
    </citation>
    <scope>NUCLEOTIDE SEQUENCE</scope>
</reference>
<comment type="caution">
    <text evidence="1">The sequence shown here is derived from an EMBL/GenBank/DDBJ whole genome shotgun (WGS) entry which is preliminary data.</text>
</comment>
<name>A0A644Y749_9ZZZZ</name>
<proteinExistence type="predicted"/>
<evidence type="ECO:0000313" key="1">
    <source>
        <dbReference type="EMBL" id="MPM24422.1"/>
    </source>
</evidence>
<dbReference type="EMBL" id="VSSQ01004259">
    <property type="protein sequence ID" value="MPM24422.1"/>
    <property type="molecule type" value="Genomic_DNA"/>
</dbReference>
<dbReference type="AlphaFoldDB" id="A0A644Y749"/>
<accession>A0A644Y749</accession>
<organism evidence="1">
    <name type="scientific">bioreactor metagenome</name>
    <dbReference type="NCBI Taxonomy" id="1076179"/>
    <lineage>
        <taxon>unclassified sequences</taxon>
        <taxon>metagenomes</taxon>
        <taxon>ecological metagenomes</taxon>
    </lineage>
</organism>
<sequence>MRKYSGGTGKLLRELLNVANVANAIYLFLQIHNDPEVINIGYDSGITPRLC</sequence>